<feature type="active site" evidence="5">
    <location>
        <position position="74"/>
    </location>
</feature>
<dbReference type="Gene3D" id="3.40.366.10">
    <property type="entry name" value="Malonyl-Coenzyme A Acyl Carrier Protein, domain 2"/>
    <property type="match status" value="1"/>
</dbReference>
<evidence type="ECO:0000313" key="7">
    <source>
        <dbReference type="EMBL" id="KPJ54246.1"/>
    </source>
</evidence>
<evidence type="ECO:0000256" key="2">
    <source>
        <dbReference type="ARBA" id="ARBA00023315"/>
    </source>
</evidence>
<dbReference type="PIRSF" id="PIRSF000446">
    <property type="entry name" value="Mct"/>
    <property type="match status" value="1"/>
</dbReference>
<evidence type="ECO:0000259" key="6">
    <source>
        <dbReference type="SMART" id="SM00827"/>
    </source>
</evidence>
<organism evidence="7 8">
    <name type="scientific">candidate division TA06 bacterium DG_24</name>
    <dbReference type="NCBI Taxonomy" id="1703770"/>
    <lineage>
        <taxon>Bacteria</taxon>
        <taxon>Bacteria division TA06</taxon>
    </lineage>
</organism>
<dbReference type="PANTHER" id="PTHR42681">
    <property type="entry name" value="MALONYL-COA-ACYL CARRIER PROTEIN TRANSACYLASE, MITOCHONDRIAL"/>
    <property type="match status" value="1"/>
</dbReference>
<dbReference type="Pfam" id="PF00698">
    <property type="entry name" value="Acyl_transf_1"/>
    <property type="match status" value="1"/>
</dbReference>
<dbReference type="PATRIC" id="fig|1703770.3.peg.2057"/>
<reference evidence="7 8" key="1">
    <citation type="journal article" date="2015" name="Microbiome">
        <title>Genomic resolution of linkages in carbon, nitrogen, and sulfur cycling among widespread estuary sediment bacteria.</title>
        <authorList>
            <person name="Baker B.J."/>
            <person name="Lazar C.S."/>
            <person name="Teske A.P."/>
            <person name="Dick G.J."/>
        </authorList>
    </citation>
    <scope>NUCLEOTIDE SEQUENCE [LARGE SCALE GENOMIC DNA]</scope>
    <source>
        <strain evidence="7">DG_24</strain>
    </source>
</reference>
<dbReference type="EMBL" id="LIZS01000005">
    <property type="protein sequence ID" value="KPJ54246.1"/>
    <property type="molecule type" value="Genomic_DNA"/>
</dbReference>
<evidence type="ECO:0000256" key="1">
    <source>
        <dbReference type="ARBA" id="ARBA00022679"/>
    </source>
</evidence>
<feature type="active site" evidence="5">
    <location>
        <position position="183"/>
    </location>
</feature>
<dbReference type="EC" id="2.3.1.39" evidence="4"/>
<dbReference type="NCBIfam" id="TIGR00128">
    <property type="entry name" value="fabD"/>
    <property type="match status" value="1"/>
</dbReference>
<comment type="similarity">
    <text evidence="4">Belongs to the fabD family.</text>
</comment>
<dbReference type="Gene3D" id="3.30.70.250">
    <property type="entry name" value="Malonyl-CoA ACP transacylase, ACP-binding"/>
    <property type="match status" value="1"/>
</dbReference>
<dbReference type="GO" id="GO:0004314">
    <property type="term" value="F:[acyl-carrier-protein] S-malonyltransferase activity"/>
    <property type="evidence" value="ECO:0007669"/>
    <property type="project" value="UniProtKB-EC"/>
</dbReference>
<accession>A0A0S7WVP1</accession>
<dbReference type="FunFam" id="3.30.70.250:FF:000001">
    <property type="entry name" value="Malonyl CoA-acyl carrier protein transacylase"/>
    <property type="match status" value="1"/>
</dbReference>
<comment type="catalytic activity">
    <reaction evidence="3 4">
        <text>holo-[ACP] + malonyl-CoA = malonyl-[ACP] + CoA</text>
        <dbReference type="Rhea" id="RHEA:41792"/>
        <dbReference type="Rhea" id="RHEA-COMP:9623"/>
        <dbReference type="Rhea" id="RHEA-COMP:9685"/>
        <dbReference type="ChEBI" id="CHEBI:57287"/>
        <dbReference type="ChEBI" id="CHEBI:57384"/>
        <dbReference type="ChEBI" id="CHEBI:64479"/>
        <dbReference type="ChEBI" id="CHEBI:78449"/>
        <dbReference type="EC" id="2.3.1.39"/>
    </reaction>
</comment>
<dbReference type="InterPro" id="IPR016035">
    <property type="entry name" value="Acyl_Trfase/lysoPLipase"/>
</dbReference>
<feature type="domain" description="Malonyl-CoA:ACP transacylase (MAT)" evidence="6">
    <location>
        <begin position="1"/>
        <end position="281"/>
    </location>
</feature>
<proteinExistence type="inferred from homology"/>
<dbReference type="GO" id="GO:0005829">
    <property type="term" value="C:cytosol"/>
    <property type="evidence" value="ECO:0007669"/>
    <property type="project" value="TreeGrafter"/>
</dbReference>
<evidence type="ECO:0000256" key="3">
    <source>
        <dbReference type="ARBA" id="ARBA00048462"/>
    </source>
</evidence>
<dbReference type="AlphaFoldDB" id="A0A0S7WVP1"/>
<dbReference type="InterPro" id="IPR024925">
    <property type="entry name" value="Malonyl_CoA-ACP_transAc"/>
</dbReference>
<dbReference type="PANTHER" id="PTHR42681:SF1">
    <property type="entry name" value="MALONYL-COA-ACYL CARRIER PROTEIN TRANSACYLASE, MITOCHONDRIAL"/>
    <property type="match status" value="1"/>
</dbReference>
<gene>
    <name evidence="7" type="ORF">AMJ39_01285</name>
</gene>
<dbReference type="InterPro" id="IPR016036">
    <property type="entry name" value="Malonyl_transacylase_ACP-bd"/>
</dbReference>
<sequence>MGRELFQQYSEARDIYEGASEVLGWDVARVSFEGPAEDLTRTDITQPAILVHSIACLAVLRKMGVDADMVAGHSLGEYSALVAAGALSLPHALRLVKLRGELMYQAGLDRPGTMAAIIGLADEEVALVCAQAGERGVVQVANFNSPGQVAVSGEIPAVERAMELALERGAKRAVRLAVSGAFHSPLMESAVEGLRQALREVEIGRAAIPVYANVSAAPIEDPGEIRANLERQIESPVRWRQSIERMAEAGAERFLEVGPGRVLIGLVRKTVRGATVLNAEDPLTVARAVESFASA</sequence>
<dbReference type="InterPro" id="IPR004410">
    <property type="entry name" value="Malonyl_CoA-ACP_transAc_FabD"/>
</dbReference>
<dbReference type="InterPro" id="IPR050858">
    <property type="entry name" value="Mal-CoA-ACP_Trans/PKS_FabD"/>
</dbReference>
<keyword evidence="1 4" id="KW-0808">Transferase</keyword>
<keyword evidence="2 4" id="KW-0012">Acyltransferase</keyword>
<dbReference type="InterPro" id="IPR014043">
    <property type="entry name" value="Acyl_transferase_dom"/>
</dbReference>
<evidence type="ECO:0000256" key="4">
    <source>
        <dbReference type="PIRNR" id="PIRNR000446"/>
    </source>
</evidence>
<comment type="caution">
    <text evidence="7">The sequence shown here is derived from an EMBL/GenBank/DDBJ whole genome shotgun (WGS) entry which is preliminary data.</text>
</comment>
<dbReference type="GO" id="GO:0006633">
    <property type="term" value="P:fatty acid biosynthetic process"/>
    <property type="evidence" value="ECO:0007669"/>
    <property type="project" value="TreeGrafter"/>
</dbReference>
<dbReference type="SUPFAM" id="SSF52151">
    <property type="entry name" value="FabD/lysophospholipase-like"/>
    <property type="match status" value="1"/>
</dbReference>
<dbReference type="STRING" id="1703770.AMJ39_01285"/>
<name>A0A0S7WVP1_UNCT6</name>
<dbReference type="InterPro" id="IPR001227">
    <property type="entry name" value="Ac_transferase_dom_sf"/>
</dbReference>
<evidence type="ECO:0000256" key="5">
    <source>
        <dbReference type="PIRSR" id="PIRSR000446-1"/>
    </source>
</evidence>
<dbReference type="SMART" id="SM00827">
    <property type="entry name" value="PKS_AT"/>
    <property type="match status" value="1"/>
</dbReference>
<dbReference type="Proteomes" id="UP000052008">
    <property type="component" value="Unassembled WGS sequence"/>
</dbReference>
<protein>
    <recommendedName>
        <fullName evidence="4">Malonyl CoA-acyl carrier protein transacylase</fullName>
        <ecNumber evidence="4">2.3.1.39</ecNumber>
    </recommendedName>
</protein>
<evidence type="ECO:0000313" key="8">
    <source>
        <dbReference type="Proteomes" id="UP000052008"/>
    </source>
</evidence>
<dbReference type="SUPFAM" id="SSF55048">
    <property type="entry name" value="Probable ACP-binding domain of malonyl-CoA ACP transacylase"/>
    <property type="match status" value="1"/>
</dbReference>